<protein>
    <recommendedName>
        <fullName evidence="2">Phosphohydrolase-associated domain-containing protein</fullName>
    </recommendedName>
</protein>
<dbReference type="AlphaFoldDB" id="A0A420ZBN7"/>
<dbReference type="Pfam" id="PF13286">
    <property type="entry name" value="HD_assoc"/>
    <property type="match status" value="2"/>
</dbReference>
<reference evidence="3 4" key="1">
    <citation type="submission" date="2018-06" db="EMBL/GenBank/DDBJ databases">
        <title>Extensive metabolic versatility and redundancy in microbially diverse, dynamic hydrothermal sediments.</title>
        <authorList>
            <person name="Dombrowski N."/>
            <person name="Teske A."/>
            <person name="Baker B.J."/>
        </authorList>
    </citation>
    <scope>NUCLEOTIDE SEQUENCE [LARGE SCALE GENOMIC DNA]</scope>
    <source>
        <strain evidence="3">B79_G16</strain>
    </source>
</reference>
<dbReference type="SUPFAM" id="SSF109604">
    <property type="entry name" value="HD-domain/PDEase-like"/>
    <property type="match status" value="1"/>
</dbReference>
<dbReference type="Proteomes" id="UP000281261">
    <property type="component" value="Unassembled WGS sequence"/>
</dbReference>
<evidence type="ECO:0000313" key="4">
    <source>
        <dbReference type="Proteomes" id="UP000281261"/>
    </source>
</evidence>
<name>A0A420ZBN7_UNCK3</name>
<feature type="non-terminal residue" evidence="3">
    <location>
        <position position="1"/>
    </location>
</feature>
<keyword evidence="1" id="KW-0378">Hydrolase</keyword>
<feature type="domain" description="Phosphohydrolase-associated" evidence="2">
    <location>
        <begin position="12"/>
        <end position="67"/>
    </location>
</feature>
<dbReference type="GO" id="GO:0016787">
    <property type="term" value="F:hydrolase activity"/>
    <property type="evidence" value="ECO:0007669"/>
    <property type="project" value="UniProtKB-KW"/>
</dbReference>
<organism evidence="3 4">
    <name type="scientific">candidate division Kazan bacterium</name>
    <dbReference type="NCBI Taxonomy" id="2202143"/>
    <lineage>
        <taxon>Bacteria</taxon>
        <taxon>Bacteria division Kazan-3B-28</taxon>
    </lineage>
</organism>
<dbReference type="EMBL" id="QMNG01000047">
    <property type="protein sequence ID" value="RLC36548.1"/>
    <property type="molecule type" value="Genomic_DNA"/>
</dbReference>
<accession>A0A420ZBN7</accession>
<feature type="domain" description="Phosphohydrolase-associated" evidence="2">
    <location>
        <begin position="93"/>
        <end position="135"/>
    </location>
</feature>
<evidence type="ECO:0000313" key="3">
    <source>
        <dbReference type="EMBL" id="RLC36548.1"/>
    </source>
</evidence>
<gene>
    <name evidence="3" type="ORF">DRH29_04350</name>
</gene>
<evidence type="ECO:0000259" key="2">
    <source>
        <dbReference type="Pfam" id="PF13286"/>
    </source>
</evidence>
<sequence>PQFRREKGSQLICFPNDLIKKEKDFHSFLKNRILNSFEVQRMDGKGRFIIRRLFKAYLKNPRQLHDSTINYVFRIYDHYHEYWPTANPSETGKMRAQIDNLESRADERFQISLLRGICDHVAGMTDTFALSEYERLYGGPIVST</sequence>
<comment type="caution">
    <text evidence="3">The sequence shown here is derived from an EMBL/GenBank/DDBJ whole genome shotgun (WGS) entry which is preliminary data.</text>
</comment>
<proteinExistence type="predicted"/>
<dbReference type="Gene3D" id="1.10.3210.10">
    <property type="entry name" value="Hypothetical protein af1432"/>
    <property type="match status" value="1"/>
</dbReference>
<dbReference type="InterPro" id="IPR026875">
    <property type="entry name" value="PHydrolase_assoc_dom"/>
</dbReference>
<evidence type="ECO:0000256" key="1">
    <source>
        <dbReference type="ARBA" id="ARBA00022801"/>
    </source>
</evidence>